<dbReference type="InterPro" id="IPR036390">
    <property type="entry name" value="WH_DNA-bd_sf"/>
</dbReference>
<feature type="domain" description="ArnR1-like winged helix-turn-helix" evidence="1">
    <location>
        <begin position="9"/>
        <end position="88"/>
    </location>
</feature>
<protein>
    <recommendedName>
        <fullName evidence="1">ArnR1-like winged helix-turn-helix domain-containing protein</fullName>
    </recommendedName>
</protein>
<proteinExistence type="predicted"/>
<accession>A0A497ENL5</accession>
<gene>
    <name evidence="2" type="ORF">DRJ31_06385</name>
    <name evidence="3" type="ORF">DRJ33_01540</name>
</gene>
<dbReference type="Proteomes" id="UP000272051">
    <property type="component" value="Unassembled WGS sequence"/>
</dbReference>
<sequence length="96" mass="11220">MTVKPAKYRSQLRIFYDMLNVIVGEGGKARPTRILYGANLSYDRLQRYLNELKKRGLIEEFKEGDITFYVITEKGCEFVREFKRIEAFAKAFGLSI</sequence>
<evidence type="ECO:0000259" key="1">
    <source>
        <dbReference type="Pfam" id="PF14947"/>
    </source>
</evidence>
<dbReference type="Gene3D" id="1.10.10.10">
    <property type="entry name" value="Winged helix-like DNA-binding domain superfamily/Winged helix DNA-binding domain"/>
    <property type="match status" value="1"/>
</dbReference>
<name>A0A497ENL5_9CREN</name>
<dbReference type="Proteomes" id="UP000278475">
    <property type="component" value="Unassembled WGS sequence"/>
</dbReference>
<organism evidence="2 5">
    <name type="scientific">Thermoproteota archaeon</name>
    <dbReference type="NCBI Taxonomy" id="2056631"/>
    <lineage>
        <taxon>Archaea</taxon>
        <taxon>Thermoproteota</taxon>
    </lineage>
</organism>
<dbReference type="InterPro" id="IPR038723">
    <property type="entry name" value="ArnR1-like_HTH"/>
</dbReference>
<dbReference type="AlphaFoldDB" id="A0A497ENL5"/>
<evidence type="ECO:0000313" key="5">
    <source>
        <dbReference type="Proteomes" id="UP000278475"/>
    </source>
</evidence>
<reference evidence="4 5" key="1">
    <citation type="submission" date="2018-06" db="EMBL/GenBank/DDBJ databases">
        <title>Extensive metabolic versatility and redundancy in microbially diverse, dynamic hydrothermal sediments.</title>
        <authorList>
            <person name="Dombrowski N."/>
            <person name="Teske A."/>
            <person name="Baker B.J."/>
        </authorList>
    </citation>
    <scope>NUCLEOTIDE SEQUENCE [LARGE SCALE GENOMIC DNA]</scope>
    <source>
        <strain evidence="3">B34_G17</strain>
        <strain evidence="2">B66_G16</strain>
    </source>
</reference>
<evidence type="ECO:0000313" key="4">
    <source>
        <dbReference type="Proteomes" id="UP000272051"/>
    </source>
</evidence>
<dbReference type="EMBL" id="QMQX01000016">
    <property type="protein sequence ID" value="RLE53270.1"/>
    <property type="molecule type" value="Genomic_DNA"/>
</dbReference>
<evidence type="ECO:0000313" key="3">
    <source>
        <dbReference type="EMBL" id="RLE53270.1"/>
    </source>
</evidence>
<comment type="caution">
    <text evidence="2">The sequence shown here is derived from an EMBL/GenBank/DDBJ whole genome shotgun (WGS) entry which is preliminary data.</text>
</comment>
<dbReference type="InterPro" id="IPR036388">
    <property type="entry name" value="WH-like_DNA-bd_sf"/>
</dbReference>
<evidence type="ECO:0000313" key="2">
    <source>
        <dbReference type="EMBL" id="RLE48827.1"/>
    </source>
</evidence>
<dbReference type="Pfam" id="PF14947">
    <property type="entry name" value="HTH_45"/>
    <property type="match status" value="1"/>
</dbReference>
<dbReference type="EMBL" id="QMQV01000057">
    <property type="protein sequence ID" value="RLE48827.1"/>
    <property type="molecule type" value="Genomic_DNA"/>
</dbReference>
<dbReference type="SUPFAM" id="SSF46785">
    <property type="entry name" value="Winged helix' DNA-binding domain"/>
    <property type="match status" value="1"/>
</dbReference>